<proteinExistence type="predicted"/>
<reference evidence="1" key="1">
    <citation type="submission" date="2017-02" db="EMBL/GenBank/DDBJ databases">
        <authorList>
            <person name="Regsiter A."/>
            <person name="William W."/>
        </authorList>
    </citation>
    <scope>NUCLEOTIDE SEQUENCE</scope>
    <source>
        <strain evidence="1">Bib</strain>
    </source>
</reference>
<dbReference type="EMBL" id="FWDM01000002">
    <property type="protein sequence ID" value="SLM09798.1"/>
    <property type="molecule type" value="Genomic_DNA"/>
</dbReference>
<accession>A0A3P3XF15</accession>
<organism evidence="1">
    <name type="scientific">uncultured spirochete</name>
    <dbReference type="NCBI Taxonomy" id="156406"/>
    <lineage>
        <taxon>Bacteria</taxon>
        <taxon>Pseudomonadati</taxon>
        <taxon>Spirochaetota</taxon>
        <taxon>Spirochaetia</taxon>
        <taxon>Spirochaetales</taxon>
        <taxon>environmental samples</taxon>
    </lineage>
</organism>
<name>A0A3P3XF15_9SPIR</name>
<gene>
    <name evidence="1" type="ORF">SPIROBIBN47_100028</name>
</gene>
<dbReference type="AlphaFoldDB" id="A0A3P3XF15"/>
<sequence length="202" mass="22698">MLLVRPHGNLIQQIRALKRLAMNWETDPLPMALPEGFICGWFDSQLSQARAISNETFSEEGYPGAGSKASNEQFFQQALVQHAQEICAALPDVFRFESVVQRGGEIILEFSRDIDSGKLQEAMHQFAHDAGLVCRESPAGTYNGIWLGSGSLPELQSPLSFKKYELVLYLAELPESPLNGYYFKTIARVHRKMPSHARSRKE</sequence>
<evidence type="ECO:0000313" key="1">
    <source>
        <dbReference type="EMBL" id="SLM09798.1"/>
    </source>
</evidence>
<protein>
    <submittedName>
        <fullName evidence="1">Uncharacterized protein</fullName>
    </submittedName>
</protein>